<dbReference type="InterPro" id="IPR007024">
    <property type="entry name" value="BLUF_domain"/>
</dbReference>
<evidence type="ECO:0000313" key="2">
    <source>
        <dbReference type="EMBL" id="KXF80466.1"/>
    </source>
</evidence>
<dbReference type="GO" id="GO:0009882">
    <property type="term" value="F:blue light photoreceptor activity"/>
    <property type="evidence" value="ECO:0007669"/>
    <property type="project" value="InterPro"/>
</dbReference>
<dbReference type="Gene3D" id="3.30.70.100">
    <property type="match status" value="1"/>
</dbReference>
<dbReference type="STRING" id="294935.ATN88_22210"/>
<reference evidence="2 3" key="1">
    <citation type="submission" date="2015-11" db="EMBL/GenBank/DDBJ databases">
        <title>Genomic Taxonomy of the Vibrionaceae.</title>
        <authorList>
            <person name="Gomez-Gil B."/>
            <person name="Enciso-Ibarra J."/>
        </authorList>
    </citation>
    <scope>NUCLEOTIDE SEQUENCE [LARGE SCALE GENOMIC DNA]</scope>
    <source>
        <strain evidence="2 3">CAIM 912</strain>
    </source>
</reference>
<comment type="caution">
    <text evidence="2">The sequence shown here is derived from an EMBL/GenBank/DDBJ whole genome shotgun (WGS) entry which is preliminary data.</text>
</comment>
<dbReference type="SUPFAM" id="SSF54975">
    <property type="entry name" value="Acylphosphatase/BLUF domain-like"/>
    <property type="match status" value="1"/>
</dbReference>
<organism evidence="2 3">
    <name type="scientific">Enterovibrio coralii</name>
    <dbReference type="NCBI Taxonomy" id="294935"/>
    <lineage>
        <taxon>Bacteria</taxon>
        <taxon>Pseudomonadati</taxon>
        <taxon>Pseudomonadota</taxon>
        <taxon>Gammaproteobacteria</taxon>
        <taxon>Vibrionales</taxon>
        <taxon>Vibrionaceae</taxon>
        <taxon>Enterovibrio</taxon>
    </lineage>
</organism>
<protein>
    <recommendedName>
        <fullName evidence="1">BLUF domain-containing protein</fullName>
    </recommendedName>
</protein>
<dbReference type="OrthoDB" id="557705at2"/>
<dbReference type="AlphaFoldDB" id="A0A135I4T9"/>
<dbReference type="Pfam" id="PF04940">
    <property type="entry name" value="BLUF"/>
    <property type="match status" value="1"/>
</dbReference>
<keyword evidence="3" id="KW-1185">Reference proteome</keyword>
<dbReference type="InterPro" id="IPR036046">
    <property type="entry name" value="Acylphosphatase-like_dom_sf"/>
</dbReference>
<sequence>MIRLIYASSATTEFTESKLMKLLGQARANNQKENISGLLLYAKGNFFQVLEGEKQAVEKLYCKIQQDERHTSVVVIDRSDITRRAFPDWSMGFKNLETFDSCEVRGYNTIFNKALSEKDMEELGPDIIYLIEQFKKTW</sequence>
<gene>
    <name evidence="2" type="ORF">ATN88_22210</name>
</gene>
<dbReference type="EMBL" id="LNTY01000051">
    <property type="protein sequence ID" value="KXF80466.1"/>
    <property type="molecule type" value="Genomic_DNA"/>
</dbReference>
<proteinExistence type="predicted"/>
<dbReference type="RefSeq" id="WP_067419361.1">
    <property type="nucleotide sequence ID" value="NZ_LNTY01000051.1"/>
</dbReference>
<dbReference type="Proteomes" id="UP000070529">
    <property type="component" value="Unassembled WGS sequence"/>
</dbReference>
<name>A0A135I4T9_9GAMM</name>
<dbReference type="PROSITE" id="PS50925">
    <property type="entry name" value="BLUF"/>
    <property type="match status" value="1"/>
</dbReference>
<evidence type="ECO:0000259" key="1">
    <source>
        <dbReference type="PROSITE" id="PS50925"/>
    </source>
</evidence>
<dbReference type="GO" id="GO:0071949">
    <property type="term" value="F:FAD binding"/>
    <property type="evidence" value="ECO:0007669"/>
    <property type="project" value="InterPro"/>
</dbReference>
<accession>A0A135I4T9</accession>
<evidence type="ECO:0000313" key="3">
    <source>
        <dbReference type="Proteomes" id="UP000070529"/>
    </source>
</evidence>
<feature type="domain" description="BLUF" evidence="1">
    <location>
        <begin position="1"/>
        <end position="92"/>
    </location>
</feature>
<dbReference type="SMART" id="SM01034">
    <property type="entry name" value="BLUF"/>
    <property type="match status" value="1"/>
</dbReference>